<comment type="subcellular location">
    <subcellularLocation>
        <location evidence="1">Cell envelope</location>
    </subcellularLocation>
</comment>
<dbReference type="Pfam" id="PF03480">
    <property type="entry name" value="DctP"/>
    <property type="match status" value="1"/>
</dbReference>
<dbReference type="PROSITE" id="PS51318">
    <property type="entry name" value="TAT"/>
    <property type="match status" value="1"/>
</dbReference>
<dbReference type="NCBIfam" id="NF037995">
    <property type="entry name" value="TRAP_S1"/>
    <property type="match status" value="1"/>
</dbReference>
<evidence type="ECO:0000256" key="2">
    <source>
        <dbReference type="ARBA" id="ARBA00009023"/>
    </source>
</evidence>
<keyword evidence="6" id="KW-1185">Reference proteome</keyword>
<evidence type="ECO:0000313" key="5">
    <source>
        <dbReference type="EMBL" id="MBB5048069.1"/>
    </source>
</evidence>
<keyword evidence="4" id="KW-0732">Signal</keyword>
<evidence type="ECO:0000256" key="4">
    <source>
        <dbReference type="ARBA" id="ARBA00022729"/>
    </source>
</evidence>
<reference evidence="5 6" key="1">
    <citation type="submission" date="2020-08" db="EMBL/GenBank/DDBJ databases">
        <title>Genomic Encyclopedia of Type Strains, Phase IV (KMG-IV): sequencing the most valuable type-strain genomes for metagenomic binning, comparative biology and taxonomic classification.</title>
        <authorList>
            <person name="Goeker M."/>
        </authorList>
    </citation>
    <scope>NUCLEOTIDE SEQUENCE [LARGE SCALE GENOMIC DNA]</scope>
    <source>
        <strain evidence="5 6">DSM 12706</strain>
    </source>
</reference>
<keyword evidence="3" id="KW-0813">Transport</keyword>
<dbReference type="AlphaFoldDB" id="A0A7W7Z4Z2"/>
<gene>
    <name evidence="5" type="ORF">HNR60_002830</name>
</gene>
<dbReference type="PANTHER" id="PTHR33376">
    <property type="match status" value="1"/>
</dbReference>
<dbReference type="Proteomes" id="UP000542353">
    <property type="component" value="Unassembled WGS sequence"/>
</dbReference>
<dbReference type="PANTHER" id="PTHR33376:SF4">
    <property type="entry name" value="SIALIC ACID-BINDING PERIPLASMIC PROTEIN SIAP"/>
    <property type="match status" value="1"/>
</dbReference>
<dbReference type="RefSeq" id="WP_184258458.1">
    <property type="nucleotide sequence ID" value="NZ_JACHIH010000017.1"/>
</dbReference>
<name>A0A7W7Z4Z2_9BRAD</name>
<dbReference type="InterPro" id="IPR018389">
    <property type="entry name" value="DctP_fam"/>
</dbReference>
<dbReference type="GO" id="GO:0055085">
    <property type="term" value="P:transmembrane transport"/>
    <property type="evidence" value="ECO:0007669"/>
    <property type="project" value="InterPro"/>
</dbReference>
<organism evidence="5 6">
    <name type="scientific">Rhodopseudomonas rhenobacensis</name>
    <dbReference type="NCBI Taxonomy" id="87461"/>
    <lineage>
        <taxon>Bacteria</taxon>
        <taxon>Pseudomonadati</taxon>
        <taxon>Pseudomonadota</taxon>
        <taxon>Alphaproteobacteria</taxon>
        <taxon>Hyphomicrobiales</taxon>
        <taxon>Nitrobacteraceae</taxon>
        <taxon>Rhodopseudomonas</taxon>
    </lineage>
</organism>
<protein>
    <submittedName>
        <fullName evidence="5">Tripartite ATP-independent transporter DctP family solute receptor</fullName>
    </submittedName>
</protein>
<dbReference type="CDD" id="cd13603">
    <property type="entry name" value="PBP2_TRAP_Siap_TeaA_like"/>
    <property type="match status" value="1"/>
</dbReference>
<evidence type="ECO:0000313" key="6">
    <source>
        <dbReference type="Proteomes" id="UP000542353"/>
    </source>
</evidence>
<dbReference type="GO" id="GO:0030288">
    <property type="term" value="C:outer membrane-bounded periplasmic space"/>
    <property type="evidence" value="ECO:0007669"/>
    <property type="project" value="InterPro"/>
</dbReference>
<dbReference type="InterPro" id="IPR006311">
    <property type="entry name" value="TAT_signal"/>
</dbReference>
<keyword evidence="5" id="KW-0675">Receptor</keyword>
<proteinExistence type="inferred from homology"/>
<sequence length="342" mass="37584">MGKLISRRVFNRSILAATGGAISAPAIFTSPARAAEFTIRFAHNAPVGFPTHIRAQQAAERIKQATGGRVNLLIFPNNQLGSDPEMLSQVRSGAIQMYALPGLLAQSIVPDAGIHCLAFSFKSYDDLWPAIDGPLGAFIRASMDKIGIKTFATPLDNGFRQITSRDKPIFTPADLAGFKIRTAPSPIIISIFEHLGAATTTVSIKETYAALQTKLVDGEENPLPTIDAFKFYEVQKNCALTNHVWDGFWFCVNPAYWEKLPPDLQHVVESNMNEAAKQQRQDLALFNESVAKKLAAAGLKMNQPDIGAFRQKLRESGFYDKWRKSFSEQGWTALEQAVGKLG</sequence>
<dbReference type="NCBIfam" id="TIGR00787">
    <property type="entry name" value="dctP"/>
    <property type="match status" value="1"/>
</dbReference>
<dbReference type="InterPro" id="IPR038404">
    <property type="entry name" value="TRAP_DctP_sf"/>
</dbReference>
<dbReference type="InterPro" id="IPR004682">
    <property type="entry name" value="TRAP_DctP"/>
</dbReference>
<dbReference type="PIRSF" id="PIRSF006470">
    <property type="entry name" value="DctB"/>
    <property type="match status" value="1"/>
</dbReference>
<evidence type="ECO:0000256" key="3">
    <source>
        <dbReference type="ARBA" id="ARBA00022448"/>
    </source>
</evidence>
<evidence type="ECO:0000256" key="1">
    <source>
        <dbReference type="ARBA" id="ARBA00004196"/>
    </source>
</evidence>
<accession>A0A7W7Z4Z2</accession>
<dbReference type="Gene3D" id="3.40.190.170">
    <property type="entry name" value="Bacterial extracellular solute-binding protein, family 7"/>
    <property type="match status" value="1"/>
</dbReference>
<dbReference type="EMBL" id="JACHIH010000017">
    <property type="protein sequence ID" value="MBB5048069.1"/>
    <property type="molecule type" value="Genomic_DNA"/>
</dbReference>
<comment type="caution">
    <text evidence="5">The sequence shown here is derived from an EMBL/GenBank/DDBJ whole genome shotgun (WGS) entry which is preliminary data.</text>
</comment>
<comment type="similarity">
    <text evidence="2">Belongs to the bacterial solute-binding protein 7 family.</text>
</comment>